<dbReference type="Gene3D" id="1.10.3210.10">
    <property type="entry name" value="Hypothetical protein af1432"/>
    <property type="match status" value="1"/>
</dbReference>
<protein>
    <recommendedName>
        <fullName evidence="3">HD/PDEase domain-containing protein</fullName>
    </recommendedName>
</protein>
<dbReference type="SMART" id="SM00471">
    <property type="entry name" value="HDc"/>
    <property type="match status" value="1"/>
</dbReference>
<gene>
    <name evidence="4" type="ORF">S01H1_20960</name>
</gene>
<evidence type="ECO:0000256" key="2">
    <source>
        <dbReference type="SAM" id="Phobius"/>
    </source>
</evidence>
<keyword evidence="2" id="KW-0472">Membrane</keyword>
<feature type="transmembrane region" description="Helical" evidence="2">
    <location>
        <begin position="12"/>
        <end position="31"/>
    </location>
</feature>
<dbReference type="InterPro" id="IPR003607">
    <property type="entry name" value="HD/PDEase_dom"/>
</dbReference>
<proteinExistence type="predicted"/>
<keyword evidence="2" id="KW-0812">Transmembrane</keyword>
<dbReference type="EMBL" id="BARS01011546">
    <property type="protein sequence ID" value="GAF91119.1"/>
    <property type="molecule type" value="Genomic_DNA"/>
</dbReference>
<feature type="region of interest" description="Disordered" evidence="1">
    <location>
        <begin position="167"/>
        <end position="190"/>
    </location>
</feature>
<dbReference type="Pfam" id="PF01966">
    <property type="entry name" value="HD"/>
    <property type="match status" value="1"/>
</dbReference>
<dbReference type="PANTHER" id="PTHR36442:SF1">
    <property type="entry name" value="CYCLIC-DI-AMP PHOSPHODIESTERASE PGPH"/>
    <property type="match status" value="1"/>
</dbReference>
<dbReference type="PANTHER" id="PTHR36442">
    <property type="entry name" value="CYCLIC-DI-AMP PHOSPHODIESTERASE PGPH"/>
    <property type="match status" value="1"/>
</dbReference>
<feature type="non-terminal residue" evidence="4">
    <location>
        <position position="1"/>
    </location>
</feature>
<accession>X0TD34</accession>
<reference evidence="4" key="1">
    <citation type="journal article" date="2014" name="Front. Microbiol.">
        <title>High frequency of phylogenetically diverse reductive dehalogenase-homologous genes in deep subseafloor sedimentary metagenomes.</title>
        <authorList>
            <person name="Kawai M."/>
            <person name="Futagami T."/>
            <person name="Toyoda A."/>
            <person name="Takaki Y."/>
            <person name="Nishi S."/>
            <person name="Hori S."/>
            <person name="Arai W."/>
            <person name="Tsubouchi T."/>
            <person name="Morono Y."/>
            <person name="Uchiyama I."/>
            <person name="Ito T."/>
            <person name="Fujiyama A."/>
            <person name="Inagaki F."/>
            <person name="Takami H."/>
        </authorList>
    </citation>
    <scope>NUCLEOTIDE SEQUENCE</scope>
    <source>
        <strain evidence="4">Expedition CK06-06</strain>
    </source>
</reference>
<evidence type="ECO:0000313" key="4">
    <source>
        <dbReference type="EMBL" id="GAF91119.1"/>
    </source>
</evidence>
<name>X0TD34_9ZZZZ</name>
<dbReference type="NCBIfam" id="TIGR00277">
    <property type="entry name" value="HDIG"/>
    <property type="match status" value="1"/>
</dbReference>
<dbReference type="InterPro" id="IPR006675">
    <property type="entry name" value="HDIG_dom"/>
</dbReference>
<feature type="non-terminal residue" evidence="4">
    <location>
        <position position="264"/>
    </location>
</feature>
<feature type="domain" description="HD/PDEase" evidence="3">
    <location>
        <begin position="56"/>
        <end position="217"/>
    </location>
</feature>
<dbReference type="SUPFAM" id="SSF109604">
    <property type="entry name" value="HD-domain/PDEase-like"/>
    <property type="match status" value="1"/>
</dbReference>
<dbReference type="AlphaFoldDB" id="X0TD34"/>
<dbReference type="InterPro" id="IPR052722">
    <property type="entry name" value="PgpH_phosphodiesterase"/>
</dbReference>
<dbReference type="CDD" id="cd00077">
    <property type="entry name" value="HDc"/>
    <property type="match status" value="1"/>
</dbReference>
<organism evidence="4">
    <name type="scientific">marine sediment metagenome</name>
    <dbReference type="NCBI Taxonomy" id="412755"/>
    <lineage>
        <taxon>unclassified sequences</taxon>
        <taxon>metagenomes</taxon>
        <taxon>ecological metagenomes</taxon>
    </lineage>
</organism>
<dbReference type="InterPro" id="IPR006674">
    <property type="entry name" value="HD_domain"/>
</dbReference>
<keyword evidence="2" id="KW-1133">Transmembrane helix</keyword>
<sequence>NSPLSAARNGFWALAAGFLMTGLLPFVERLFGVLTDLSLLELGDVSHPLLQELVQRAPSTYNHSVTVGSIGEAAADSIGARGLLVRVGAYFHDIGKMLKPGYYAENQDPEDNRHEALVPAMSSLVIIAHIKDGADLARQHHLPQPIIDLVEQHHGTTRVGFFYERASEQKRSDPNGGEVDESTYRYPGPRPQTKEAAVLMLADNVESASRTLVDPTPARIERLVRDVAERRLHGGQFDESGLTLRELRTIERSMVKSVTAIYHG</sequence>
<evidence type="ECO:0000256" key="1">
    <source>
        <dbReference type="SAM" id="MobiDB-lite"/>
    </source>
</evidence>
<comment type="caution">
    <text evidence="4">The sequence shown here is derived from an EMBL/GenBank/DDBJ whole genome shotgun (WGS) entry which is preliminary data.</text>
</comment>
<evidence type="ECO:0000259" key="3">
    <source>
        <dbReference type="SMART" id="SM00471"/>
    </source>
</evidence>